<dbReference type="OrthoDB" id="9785847at2"/>
<dbReference type="PANTHER" id="PTHR43194">
    <property type="entry name" value="HYDROLASE ALPHA/BETA FOLD FAMILY"/>
    <property type="match status" value="1"/>
</dbReference>
<proteinExistence type="predicted"/>
<dbReference type="AlphaFoldDB" id="A0A221VZW1"/>
<dbReference type="RefSeq" id="WP_093940610.1">
    <property type="nucleotide sequence ID" value="NZ_CP022521.1"/>
</dbReference>
<dbReference type="KEGG" id="ahg:AHOG_06900"/>
<keyword evidence="1" id="KW-0575">Peroxidase</keyword>
<dbReference type="Gene3D" id="3.40.50.1820">
    <property type="entry name" value="alpha/beta hydrolase"/>
    <property type="match status" value="1"/>
</dbReference>
<dbReference type="Proteomes" id="UP000204221">
    <property type="component" value="Chromosome"/>
</dbReference>
<evidence type="ECO:0000313" key="2">
    <source>
        <dbReference type="Proteomes" id="UP000204221"/>
    </source>
</evidence>
<dbReference type="InterPro" id="IPR029058">
    <property type="entry name" value="AB_hydrolase_fold"/>
</dbReference>
<reference evidence="1 2" key="1">
    <citation type="submission" date="2017-07" db="EMBL/GenBank/DDBJ databases">
        <title>Complete genome sequence of Actinoalloteichus hoggarensis DSM 45943, type strain of Actinoalloteichus hoggarensis.</title>
        <authorList>
            <person name="Ruckert C."/>
            <person name="Nouioui I."/>
            <person name="Willmese J."/>
            <person name="van Wezel G."/>
            <person name="Klenk H.-P."/>
            <person name="Kalinowski J."/>
            <person name="Zotchev S.B."/>
        </authorList>
    </citation>
    <scope>NUCLEOTIDE SEQUENCE [LARGE SCALE GENOMIC DNA]</scope>
    <source>
        <strain evidence="1 2">DSM 45943</strain>
    </source>
</reference>
<accession>A0A221VZW1</accession>
<dbReference type="SUPFAM" id="SSF53474">
    <property type="entry name" value="alpha/beta-Hydrolases"/>
    <property type="match status" value="1"/>
</dbReference>
<gene>
    <name evidence="1" type="primary">bpoC</name>
    <name evidence="1" type="ORF">AHOG_06900</name>
</gene>
<keyword evidence="1" id="KW-0560">Oxidoreductase</keyword>
<dbReference type="EC" id="1.11.1.18" evidence="1"/>
<dbReference type="Pfam" id="PF00561">
    <property type="entry name" value="Abhydrolase_1"/>
    <property type="match status" value="1"/>
</dbReference>
<sequence>MSTAAEHRLPLVLLHAFPLDSRMWDDVRAVLAEEVRLITPDQRGLGTAPLVAGDAAAPDADLAVVAADVVALLDRLGIERAVVGGASMGGYAAMALLRLAPERVAGLLLVDTKSEADQEGPRQARFDAATRIEAEGSADWLAAEMLPKLVGAATHATRPAVVDRLRGLIDAQPAAGIAWAQRAIAARPDSTALLRDAGLPTLIVIGEQDELSPPETAERLVELLPQGRLEIVPDAGHLVPMETPAAFLAAVLPWLAERRGL</sequence>
<dbReference type="PRINTS" id="PR00111">
    <property type="entry name" value="ABHYDROLASE"/>
</dbReference>
<dbReference type="EMBL" id="CP022521">
    <property type="protein sequence ID" value="ASO19028.1"/>
    <property type="molecule type" value="Genomic_DNA"/>
</dbReference>
<evidence type="ECO:0000313" key="1">
    <source>
        <dbReference type="EMBL" id="ASO19028.1"/>
    </source>
</evidence>
<name>A0A221VZW1_9PSEU</name>
<dbReference type="PANTHER" id="PTHR43194:SF2">
    <property type="entry name" value="PEROXISOMAL MEMBRANE PROTEIN LPX1"/>
    <property type="match status" value="1"/>
</dbReference>
<dbReference type="InterPro" id="IPR000073">
    <property type="entry name" value="AB_hydrolase_1"/>
</dbReference>
<keyword evidence="2" id="KW-1185">Reference proteome</keyword>
<dbReference type="InterPro" id="IPR050228">
    <property type="entry name" value="Carboxylesterase_BioH"/>
</dbReference>
<dbReference type="GO" id="GO:0019806">
    <property type="term" value="F:bromide peroxidase activity"/>
    <property type="evidence" value="ECO:0007669"/>
    <property type="project" value="UniProtKB-EC"/>
</dbReference>
<protein>
    <submittedName>
        <fullName evidence="1">Putative non-heme bromoperoxidase BpoC</fullName>
        <ecNumber evidence="1">1.11.1.18</ecNumber>
    </submittedName>
</protein>
<organism evidence="1 2">
    <name type="scientific">Actinoalloteichus hoggarensis</name>
    <dbReference type="NCBI Taxonomy" id="1470176"/>
    <lineage>
        <taxon>Bacteria</taxon>
        <taxon>Bacillati</taxon>
        <taxon>Actinomycetota</taxon>
        <taxon>Actinomycetes</taxon>
        <taxon>Pseudonocardiales</taxon>
        <taxon>Pseudonocardiaceae</taxon>
        <taxon>Actinoalloteichus</taxon>
    </lineage>
</organism>